<comment type="caution">
    <text evidence="1">The sequence shown here is derived from an EMBL/GenBank/DDBJ whole genome shotgun (WGS) entry which is preliminary data.</text>
</comment>
<keyword evidence="2" id="KW-1185">Reference proteome</keyword>
<organism evidence="1 2">
    <name type="scientific">Rosa chinensis</name>
    <name type="common">China rose</name>
    <dbReference type="NCBI Taxonomy" id="74649"/>
    <lineage>
        <taxon>Eukaryota</taxon>
        <taxon>Viridiplantae</taxon>
        <taxon>Streptophyta</taxon>
        <taxon>Embryophyta</taxon>
        <taxon>Tracheophyta</taxon>
        <taxon>Spermatophyta</taxon>
        <taxon>Magnoliopsida</taxon>
        <taxon>eudicotyledons</taxon>
        <taxon>Gunneridae</taxon>
        <taxon>Pentapetalae</taxon>
        <taxon>rosids</taxon>
        <taxon>fabids</taxon>
        <taxon>Rosales</taxon>
        <taxon>Rosaceae</taxon>
        <taxon>Rosoideae</taxon>
        <taxon>Rosoideae incertae sedis</taxon>
        <taxon>Rosa</taxon>
    </lineage>
</organism>
<dbReference type="Proteomes" id="UP000238479">
    <property type="component" value="Chromosome 1"/>
</dbReference>
<sequence>MRHYKISNLFVHSYSSLLSPSNRHTKAAWEDACQQQSTPKILIQKNTPNTPFIVLREDALKEICKSNRQTSTTHLAIRRGNMGPETP</sequence>
<dbReference type="Gramene" id="PRQ59993">
    <property type="protein sequence ID" value="PRQ59993"/>
    <property type="gene ID" value="RchiOBHm_Chr1g0376281"/>
</dbReference>
<name>A0A2P6SMV2_ROSCH</name>
<reference evidence="1 2" key="1">
    <citation type="journal article" date="2018" name="Nat. Genet.">
        <title>The Rosa genome provides new insights in the design of modern roses.</title>
        <authorList>
            <person name="Bendahmane M."/>
        </authorList>
    </citation>
    <scope>NUCLEOTIDE SEQUENCE [LARGE SCALE GENOMIC DNA]</scope>
    <source>
        <strain evidence="2">cv. Old Blush</strain>
    </source>
</reference>
<dbReference type="EMBL" id="PDCK01000039">
    <property type="protein sequence ID" value="PRQ59993.1"/>
    <property type="molecule type" value="Genomic_DNA"/>
</dbReference>
<dbReference type="AlphaFoldDB" id="A0A2P6SMV2"/>
<gene>
    <name evidence="1" type="ORF">RchiOBHm_Chr1g0376281</name>
</gene>
<protein>
    <submittedName>
        <fullName evidence="1">Uncharacterized protein</fullName>
    </submittedName>
</protein>
<evidence type="ECO:0000313" key="2">
    <source>
        <dbReference type="Proteomes" id="UP000238479"/>
    </source>
</evidence>
<evidence type="ECO:0000313" key="1">
    <source>
        <dbReference type="EMBL" id="PRQ59993.1"/>
    </source>
</evidence>
<proteinExistence type="predicted"/>
<accession>A0A2P6SMV2</accession>